<reference evidence="2 3" key="1">
    <citation type="submission" date="2018-02" db="EMBL/GenBank/DDBJ databases">
        <title>Genome sequence of the basidiomycete white-rot fungus Phlebia centrifuga.</title>
        <authorList>
            <person name="Granchi Z."/>
            <person name="Peng M."/>
            <person name="de Vries R.P."/>
            <person name="Hilden K."/>
            <person name="Makela M.R."/>
            <person name="Grigoriev I."/>
            <person name="Riley R."/>
        </authorList>
    </citation>
    <scope>NUCLEOTIDE SEQUENCE [LARGE SCALE GENOMIC DNA]</scope>
    <source>
        <strain evidence="2 3">FBCC195</strain>
    </source>
</reference>
<feature type="compositionally biased region" description="Basic and acidic residues" evidence="1">
    <location>
        <begin position="96"/>
        <end position="105"/>
    </location>
</feature>
<dbReference type="OrthoDB" id="2801221at2759"/>
<feature type="region of interest" description="Disordered" evidence="1">
    <location>
        <begin position="134"/>
        <end position="170"/>
    </location>
</feature>
<name>A0A2R6NTQ6_9APHY</name>
<dbReference type="Proteomes" id="UP000186601">
    <property type="component" value="Unassembled WGS sequence"/>
</dbReference>
<feature type="compositionally biased region" description="Acidic residues" evidence="1">
    <location>
        <begin position="148"/>
        <end position="159"/>
    </location>
</feature>
<feature type="region of interest" description="Disordered" evidence="1">
    <location>
        <begin position="78"/>
        <end position="116"/>
    </location>
</feature>
<dbReference type="EMBL" id="MLYV02000861">
    <property type="protein sequence ID" value="PSR76127.1"/>
    <property type="molecule type" value="Genomic_DNA"/>
</dbReference>
<dbReference type="STRING" id="98765.A0A2R6NTQ6"/>
<gene>
    <name evidence="2" type="ORF">PHLCEN_2v8677</name>
</gene>
<proteinExistence type="predicted"/>
<organism evidence="2 3">
    <name type="scientific">Hermanssonia centrifuga</name>
    <dbReference type="NCBI Taxonomy" id="98765"/>
    <lineage>
        <taxon>Eukaryota</taxon>
        <taxon>Fungi</taxon>
        <taxon>Dikarya</taxon>
        <taxon>Basidiomycota</taxon>
        <taxon>Agaricomycotina</taxon>
        <taxon>Agaricomycetes</taxon>
        <taxon>Polyporales</taxon>
        <taxon>Meruliaceae</taxon>
        <taxon>Hermanssonia</taxon>
    </lineage>
</organism>
<protein>
    <submittedName>
        <fullName evidence="2">Uncharacterized protein</fullName>
    </submittedName>
</protein>
<dbReference type="AlphaFoldDB" id="A0A2R6NTQ6"/>
<evidence type="ECO:0000313" key="2">
    <source>
        <dbReference type="EMBL" id="PSR76127.1"/>
    </source>
</evidence>
<sequence length="170" mass="19169">MAKKLYSIVPHSMADERTASVITWLNLPRRACMDINTLFAQVQIRQWFHHEPKAHPSARPLPTVKFYDVKTLLAVRASSREELSESEPEASESEDESRNNEHDEPQSLSRAIASERFDVEDGDIEVNLAAEALRSVLADSPPSKDLQAEYEEEGSEAGDEGGSFEVLNWW</sequence>
<comment type="caution">
    <text evidence="2">The sequence shown here is derived from an EMBL/GenBank/DDBJ whole genome shotgun (WGS) entry which is preliminary data.</text>
</comment>
<evidence type="ECO:0000256" key="1">
    <source>
        <dbReference type="SAM" id="MobiDB-lite"/>
    </source>
</evidence>
<feature type="compositionally biased region" description="Acidic residues" evidence="1">
    <location>
        <begin position="84"/>
        <end position="95"/>
    </location>
</feature>
<accession>A0A2R6NTQ6</accession>
<evidence type="ECO:0000313" key="3">
    <source>
        <dbReference type="Proteomes" id="UP000186601"/>
    </source>
</evidence>
<keyword evidence="3" id="KW-1185">Reference proteome</keyword>